<dbReference type="PANTHER" id="PTHR12558">
    <property type="entry name" value="CELL DIVISION CYCLE 16,23,27"/>
    <property type="match status" value="1"/>
</dbReference>
<feature type="region of interest" description="Disordered" evidence="4">
    <location>
        <begin position="287"/>
        <end position="328"/>
    </location>
</feature>
<dbReference type="EMBL" id="AZHA01000016">
    <property type="protein sequence ID" value="OAA41568.1"/>
    <property type="molecule type" value="Genomic_DNA"/>
</dbReference>
<evidence type="ECO:0000256" key="3">
    <source>
        <dbReference type="PROSITE-ProRule" id="PRU00339"/>
    </source>
</evidence>
<dbReference type="Proteomes" id="UP000076863">
    <property type="component" value="Unassembled WGS sequence"/>
</dbReference>
<evidence type="ECO:0000256" key="4">
    <source>
        <dbReference type="SAM" id="MobiDB-lite"/>
    </source>
</evidence>
<sequence length="694" mass="77115">MSSGLRSSGGEAETRLVYRFLDCDLVENSLFLLDRLYAQSPGNKSWIHLRSLCCLRLTRYAAAHEYSQHEAIHGKHIGCAYVFAQACLELKLYRDGIFVLERVLHSKIAATAERFVPDEAALSCLLGKLHRANSDLRNAANAYAQALQADAFMWDAFTDLCDMGSCVVALIPKPVTDSTGVTLHLSNIFQPKSPFAQTLGASENIHAPVETVSPVGDRNEEMKSAGRMVVSSIVSPPKALSSAKRKQDAAAGALPLEPLALHSNDTASAGNLKPQWASARSSPYLLSTRGKIGGSERQSRVILEPTSRKTRPDKRARLSQLQTPTTSQDCKKKNNYLITPDTAQRFPLTPAQIEELKPLHDLFTTIGTAYYHLQRFQPRLCLDVFATLPAEHQETPWILAKMARAHYEMMAYEDAKSAFQALRAASPSWVEDLEVLAATLWHLKDDVQLSYQAHDLVDSHYLSPQSWCAVGCALSLDRRPEDAIASFLRATQLRPQLARAYSLLGCEYHDCEAYDKASRAFRRALRIDVRHYPAWVGLGRVQERLGVPGRALRHYLAAQKVFPDNGVVLTNIARVCDELGIPELGLQFIRRAQVSTSMRLAVFTKVQMAKLLLRVKEPEDAAEALNAALEMAPDDAEIHLLLGRTVMEAGRPDLKEVLRRFTVALSLRPHSRVIKEALDGLGSPRKTRITPWNT</sequence>
<dbReference type="Gene3D" id="1.25.40.10">
    <property type="entry name" value="Tetratricopeptide repeat domain"/>
    <property type="match status" value="4"/>
</dbReference>
<dbReference type="PROSITE" id="PS50005">
    <property type="entry name" value="TPR"/>
    <property type="match status" value="1"/>
</dbReference>
<dbReference type="Pfam" id="PF13432">
    <property type="entry name" value="TPR_16"/>
    <property type="match status" value="1"/>
</dbReference>
<dbReference type="GO" id="GO:0051301">
    <property type="term" value="P:cell division"/>
    <property type="evidence" value="ECO:0007669"/>
    <property type="project" value="TreeGrafter"/>
</dbReference>
<dbReference type="InterPro" id="IPR019734">
    <property type="entry name" value="TPR_rpt"/>
</dbReference>
<feature type="repeat" description="TPR" evidence="3">
    <location>
        <begin position="498"/>
        <end position="531"/>
    </location>
</feature>
<comment type="caution">
    <text evidence="5">The sequence shown here is derived from an EMBL/GenBank/DDBJ whole genome shotgun (WGS) entry which is preliminary data.</text>
</comment>
<name>A0A162JAC6_9HYPO</name>
<comment type="similarity">
    <text evidence="2">Belongs to the APC3/CDC27 family.</text>
</comment>
<dbReference type="GO" id="GO:0005737">
    <property type="term" value="C:cytoplasm"/>
    <property type="evidence" value="ECO:0007669"/>
    <property type="project" value="TreeGrafter"/>
</dbReference>
<dbReference type="GO" id="GO:0031145">
    <property type="term" value="P:anaphase-promoting complex-dependent catabolic process"/>
    <property type="evidence" value="ECO:0007669"/>
    <property type="project" value="TreeGrafter"/>
</dbReference>
<gene>
    <name evidence="5" type="ORF">BBO_05554</name>
</gene>
<dbReference type="Pfam" id="PF12895">
    <property type="entry name" value="ANAPC3"/>
    <property type="match status" value="1"/>
</dbReference>
<evidence type="ECO:0000313" key="5">
    <source>
        <dbReference type="EMBL" id="OAA41568.1"/>
    </source>
</evidence>
<dbReference type="AlphaFoldDB" id="A0A162JAC6"/>
<dbReference type="GO" id="GO:0007091">
    <property type="term" value="P:metaphase/anaphase transition of mitotic cell cycle"/>
    <property type="evidence" value="ECO:0007669"/>
    <property type="project" value="TreeGrafter"/>
</dbReference>
<dbReference type="SMART" id="SM00028">
    <property type="entry name" value="TPR"/>
    <property type="match status" value="6"/>
</dbReference>
<accession>A0A162JAC6</accession>
<dbReference type="PANTHER" id="PTHR12558:SF13">
    <property type="entry name" value="CELL DIVISION CYCLE PROTEIN 27 HOMOLOG"/>
    <property type="match status" value="1"/>
</dbReference>
<dbReference type="Pfam" id="PF13181">
    <property type="entry name" value="TPR_8"/>
    <property type="match status" value="1"/>
</dbReference>
<dbReference type="SUPFAM" id="SSF48452">
    <property type="entry name" value="TPR-like"/>
    <property type="match status" value="3"/>
</dbReference>
<feature type="compositionally biased region" description="Polar residues" evidence="4">
    <location>
        <begin position="319"/>
        <end position="328"/>
    </location>
</feature>
<dbReference type="GO" id="GO:0016567">
    <property type="term" value="P:protein ubiquitination"/>
    <property type="evidence" value="ECO:0007669"/>
    <property type="project" value="TreeGrafter"/>
</dbReference>
<evidence type="ECO:0000256" key="1">
    <source>
        <dbReference type="ARBA" id="ARBA00022803"/>
    </source>
</evidence>
<protein>
    <submittedName>
        <fullName evidence="5">Protein bimA</fullName>
    </submittedName>
</protein>
<keyword evidence="1 3" id="KW-0802">TPR repeat</keyword>
<reference evidence="5 6" key="1">
    <citation type="journal article" date="2016" name="Genome Biol. Evol.">
        <title>Divergent and convergent evolution of fungal pathogenicity.</title>
        <authorList>
            <person name="Shang Y."/>
            <person name="Xiao G."/>
            <person name="Zheng P."/>
            <person name="Cen K."/>
            <person name="Zhan S."/>
            <person name="Wang C."/>
        </authorList>
    </citation>
    <scope>NUCLEOTIDE SEQUENCE [LARGE SCALE GENOMIC DNA]</scope>
    <source>
        <strain evidence="5 6">RCEF 3172</strain>
    </source>
</reference>
<evidence type="ECO:0000256" key="2">
    <source>
        <dbReference type="ARBA" id="ARBA00038210"/>
    </source>
</evidence>
<evidence type="ECO:0000313" key="6">
    <source>
        <dbReference type="Proteomes" id="UP000076863"/>
    </source>
</evidence>
<proteinExistence type="inferred from homology"/>
<keyword evidence="6" id="KW-1185">Reference proteome</keyword>
<dbReference type="GO" id="GO:0005680">
    <property type="term" value="C:anaphase-promoting complex"/>
    <property type="evidence" value="ECO:0007669"/>
    <property type="project" value="UniProtKB-ARBA"/>
</dbReference>
<dbReference type="InterPro" id="IPR011990">
    <property type="entry name" value="TPR-like_helical_dom_sf"/>
</dbReference>
<organism evidence="5 6">
    <name type="scientific">Beauveria brongniartii RCEF 3172</name>
    <dbReference type="NCBI Taxonomy" id="1081107"/>
    <lineage>
        <taxon>Eukaryota</taxon>
        <taxon>Fungi</taxon>
        <taxon>Dikarya</taxon>
        <taxon>Ascomycota</taxon>
        <taxon>Pezizomycotina</taxon>
        <taxon>Sordariomycetes</taxon>
        <taxon>Hypocreomycetidae</taxon>
        <taxon>Hypocreales</taxon>
        <taxon>Cordycipitaceae</taxon>
        <taxon>Beauveria</taxon>
        <taxon>Beauveria brongniartii</taxon>
    </lineage>
</organism>
<dbReference type="OrthoDB" id="329563at2759"/>